<dbReference type="PROSITE" id="PS50847">
    <property type="entry name" value="GRAM_POS_ANCHORING"/>
    <property type="match status" value="1"/>
</dbReference>
<evidence type="ECO:0000259" key="8">
    <source>
        <dbReference type="PROSITE" id="PS50847"/>
    </source>
</evidence>
<dbReference type="Gene3D" id="3.10.350.10">
    <property type="entry name" value="LysM domain"/>
    <property type="match status" value="1"/>
</dbReference>
<evidence type="ECO:0000256" key="5">
    <source>
        <dbReference type="ARBA" id="ARBA00023088"/>
    </source>
</evidence>
<dbReference type="RefSeq" id="WP_097349867.1">
    <property type="nucleotide sequence ID" value="NZ_JAERVU010000001.1"/>
</dbReference>
<dbReference type="InterPro" id="IPR036779">
    <property type="entry name" value="LysM_dom_sf"/>
</dbReference>
<dbReference type="Gene3D" id="2.60.40.740">
    <property type="match status" value="1"/>
</dbReference>
<keyword evidence="11" id="KW-1185">Reference proteome</keyword>
<evidence type="ECO:0000256" key="2">
    <source>
        <dbReference type="ARBA" id="ARBA00022512"/>
    </source>
</evidence>
<evidence type="ECO:0000256" key="7">
    <source>
        <dbReference type="SAM" id="SignalP"/>
    </source>
</evidence>
<sequence>MKKRWLVFAIIFFIVSGFFSPKAEAAIDYGSKFFTNVALQNQNGEIATNFKENSKVRVAYDFVITQSVASGETMTLTIPEQLKLINFGGFPVNDASGNTIANATIDPATGTITLTFTDYVNTHTDLSGSLFYNATFNSNNIQTDQVNAISFPVNDTTQTFNTYISKVSSGGGTGSPTVVFKQGRMDEKDTSVLHWTVTLNNALTQIDNAIYTDTLGLGHNLLGNATIKYRDATKKVISTSVQPIALDSNRNFELIIGTLNDQSVVITYDTKITTKQKSYTNKATLSGDNLEAVSRNATVNDYGSGGQGSGTAPPTTPSTPPVKEEPPFVPADKQPIEKIVETDFGPLEIVKDSEQDGKIKVIYEVKKGDTLPGVAKKFDVTVANIKDWNNLTSNNLQTGQKLQLTIEKTLLSKITVPAEQKVTSTTRIDGVVESTSVLPQTGDTNPLIPFVTGLSLIALGFTFARKS</sequence>
<gene>
    <name evidence="10" type="ORF">AFZ32_03540</name>
</gene>
<dbReference type="SMART" id="SM00257">
    <property type="entry name" value="LysM"/>
    <property type="match status" value="1"/>
</dbReference>
<comment type="subcellular location">
    <subcellularLocation>
        <location evidence="1">Secreted</location>
        <location evidence="1">Cell wall</location>
        <topology evidence="1">Peptidoglycan-anchor</topology>
    </subcellularLocation>
</comment>
<keyword evidence="5" id="KW-0572">Peptidoglycan-anchor</keyword>
<reference evidence="10 11" key="1">
    <citation type="submission" date="2017-09" db="EMBL/GenBank/DDBJ databases">
        <title>Draft Genomes of 144 Listeria Monocytogenes isolates from foods.</title>
        <authorList>
            <person name="Wu C.H."/>
            <person name="Ng J."/>
            <person name="Kiang D."/>
            <person name="Chen C.-Y."/>
            <person name="Frink S."/>
            <person name="Lafrades M."/>
            <person name="Morales C."/>
            <person name="Park P."/>
            <person name="Zwick M."/>
        </authorList>
    </citation>
    <scope>NUCLEOTIDE SEQUENCE [LARGE SCALE GENOMIC DNA]</scope>
    <source>
        <strain evidence="10 11">CDPHFDLB-F14M01633.75-2</strain>
    </source>
</reference>
<dbReference type="InterPro" id="IPR008456">
    <property type="entry name" value="Collagen-bd_dom"/>
</dbReference>
<feature type="signal peptide" evidence="7">
    <location>
        <begin position="1"/>
        <end position="25"/>
    </location>
</feature>
<dbReference type="SUPFAM" id="SSF49401">
    <property type="entry name" value="Bacterial adhesins"/>
    <property type="match status" value="2"/>
</dbReference>
<keyword evidence="2" id="KW-0134">Cell wall</keyword>
<dbReference type="PANTHER" id="PTHR33734">
    <property type="entry name" value="LYSM DOMAIN-CONTAINING GPI-ANCHORED PROTEIN 2"/>
    <property type="match status" value="1"/>
</dbReference>
<evidence type="ECO:0000256" key="4">
    <source>
        <dbReference type="ARBA" id="ARBA00022729"/>
    </source>
</evidence>
<dbReference type="Pfam" id="PF17961">
    <property type="entry name" value="Big_8"/>
    <property type="match status" value="1"/>
</dbReference>
<dbReference type="NCBIfam" id="TIGR01167">
    <property type="entry name" value="LPXTG_anchor"/>
    <property type="match status" value="1"/>
</dbReference>
<evidence type="ECO:0000313" key="11">
    <source>
        <dbReference type="Proteomes" id="UP000219632"/>
    </source>
</evidence>
<dbReference type="InterPro" id="IPR041171">
    <property type="entry name" value="SDR_Ig"/>
</dbReference>
<evidence type="ECO:0000256" key="6">
    <source>
        <dbReference type="SAM" id="MobiDB-lite"/>
    </source>
</evidence>
<dbReference type="SUPFAM" id="SSF54106">
    <property type="entry name" value="LysM domain"/>
    <property type="match status" value="1"/>
</dbReference>
<dbReference type="Pfam" id="PF05737">
    <property type="entry name" value="Collagen_bind"/>
    <property type="match status" value="1"/>
</dbReference>
<feature type="domain" description="Gram-positive cocci surface proteins LPxTG" evidence="8">
    <location>
        <begin position="438"/>
        <end position="467"/>
    </location>
</feature>
<evidence type="ECO:0000256" key="1">
    <source>
        <dbReference type="ARBA" id="ARBA00004168"/>
    </source>
</evidence>
<dbReference type="Pfam" id="PF01476">
    <property type="entry name" value="LysM"/>
    <property type="match status" value="1"/>
</dbReference>
<dbReference type="CDD" id="cd00118">
    <property type="entry name" value="LysM"/>
    <property type="match status" value="1"/>
</dbReference>
<evidence type="ECO:0000259" key="9">
    <source>
        <dbReference type="PROSITE" id="PS51782"/>
    </source>
</evidence>
<comment type="caution">
    <text evidence="10">The sequence shown here is derived from an EMBL/GenBank/DDBJ whole genome shotgun (WGS) entry which is preliminary data.</text>
</comment>
<dbReference type="PANTHER" id="PTHR33734:SF22">
    <property type="entry name" value="MEMBRANE-BOUND LYTIC MUREIN TRANSGLYCOSYLASE D"/>
    <property type="match status" value="1"/>
</dbReference>
<dbReference type="Gene3D" id="2.60.40.1280">
    <property type="match status" value="1"/>
</dbReference>
<feature type="domain" description="LysM" evidence="9">
    <location>
        <begin position="361"/>
        <end position="404"/>
    </location>
</feature>
<accession>A0ABX4IH18</accession>
<proteinExistence type="predicted"/>
<keyword evidence="4 7" id="KW-0732">Signal</keyword>
<evidence type="ECO:0000313" key="10">
    <source>
        <dbReference type="EMBL" id="PDK41816.1"/>
    </source>
</evidence>
<dbReference type="InterPro" id="IPR011252">
    <property type="entry name" value="Fibrogen-bd_dom1"/>
</dbReference>
<dbReference type="InterPro" id="IPR008966">
    <property type="entry name" value="Adhesion_dom_sf"/>
</dbReference>
<organism evidence="10 11">
    <name type="scientific">Listeria welshimeri</name>
    <dbReference type="NCBI Taxonomy" id="1643"/>
    <lineage>
        <taxon>Bacteria</taxon>
        <taxon>Bacillati</taxon>
        <taxon>Bacillota</taxon>
        <taxon>Bacilli</taxon>
        <taxon>Bacillales</taxon>
        <taxon>Listeriaceae</taxon>
        <taxon>Listeria</taxon>
    </lineage>
</organism>
<feature type="region of interest" description="Disordered" evidence="6">
    <location>
        <begin position="298"/>
        <end position="329"/>
    </location>
</feature>
<evidence type="ECO:0000256" key="3">
    <source>
        <dbReference type="ARBA" id="ARBA00022525"/>
    </source>
</evidence>
<feature type="chain" id="PRO_5046365258" evidence="7">
    <location>
        <begin position="26"/>
        <end position="467"/>
    </location>
</feature>
<dbReference type="EMBL" id="NYPG01000002">
    <property type="protein sequence ID" value="PDK41816.1"/>
    <property type="molecule type" value="Genomic_DNA"/>
</dbReference>
<keyword evidence="3" id="KW-0964">Secreted</keyword>
<name>A0ABX4IH18_LISWE</name>
<dbReference type="PROSITE" id="PS51782">
    <property type="entry name" value="LYSM"/>
    <property type="match status" value="1"/>
</dbReference>
<protein>
    <submittedName>
        <fullName evidence="10">Cell surface protein</fullName>
    </submittedName>
</protein>
<dbReference type="InterPro" id="IPR018392">
    <property type="entry name" value="LysM"/>
</dbReference>
<dbReference type="InterPro" id="IPR019931">
    <property type="entry name" value="LPXTG_anchor"/>
</dbReference>
<dbReference type="Proteomes" id="UP000219632">
    <property type="component" value="Unassembled WGS sequence"/>
</dbReference>